<evidence type="ECO:0000313" key="2">
    <source>
        <dbReference type="Proteomes" id="UP001152599"/>
    </source>
</evidence>
<evidence type="ECO:0000313" key="1">
    <source>
        <dbReference type="EMBL" id="MDG4946704.1"/>
    </source>
</evidence>
<dbReference type="AlphaFoldDB" id="A0A9X4N473"/>
<protein>
    <submittedName>
        <fullName evidence="1">Histidine phosphatase family protein</fullName>
    </submittedName>
</protein>
<dbReference type="PANTHER" id="PTHR47623">
    <property type="entry name" value="OS09G0287300 PROTEIN"/>
    <property type="match status" value="1"/>
</dbReference>
<dbReference type="CDD" id="cd07040">
    <property type="entry name" value="HP"/>
    <property type="match status" value="1"/>
</dbReference>
<dbReference type="RefSeq" id="WP_304416197.1">
    <property type="nucleotide sequence ID" value="NZ_JANAIE010000002.1"/>
</dbReference>
<accession>A0A9X4N473</accession>
<dbReference type="InterPro" id="IPR029033">
    <property type="entry name" value="His_PPase_superfam"/>
</dbReference>
<proteinExistence type="predicted"/>
<dbReference type="Proteomes" id="UP001152599">
    <property type="component" value="Unassembled WGS sequence"/>
</dbReference>
<dbReference type="EMBL" id="JANCMU010000006">
    <property type="protein sequence ID" value="MDG4946704.1"/>
    <property type="molecule type" value="Genomic_DNA"/>
</dbReference>
<dbReference type="InterPro" id="IPR013078">
    <property type="entry name" value="His_Pase_superF_clade-1"/>
</dbReference>
<dbReference type="SMART" id="SM00855">
    <property type="entry name" value="PGAM"/>
    <property type="match status" value="1"/>
</dbReference>
<organism evidence="1 2">
    <name type="scientific">Profundicola chukchiensis</name>
    <dbReference type="NCBI Taxonomy" id="2961959"/>
    <lineage>
        <taxon>Bacteria</taxon>
        <taxon>Pseudomonadati</taxon>
        <taxon>Bacteroidota</taxon>
        <taxon>Flavobacteriia</taxon>
        <taxon>Flavobacteriales</taxon>
        <taxon>Weeksellaceae</taxon>
        <taxon>Profundicola</taxon>
    </lineage>
</organism>
<dbReference type="PANTHER" id="PTHR47623:SF1">
    <property type="entry name" value="OS09G0287300 PROTEIN"/>
    <property type="match status" value="1"/>
</dbReference>
<name>A0A9X4N473_9FLAO</name>
<dbReference type="Gene3D" id="3.40.50.1240">
    <property type="entry name" value="Phosphoglycerate mutase-like"/>
    <property type="match status" value="1"/>
</dbReference>
<dbReference type="SUPFAM" id="SSF53254">
    <property type="entry name" value="Phosphoglycerate mutase-like"/>
    <property type="match status" value="1"/>
</dbReference>
<keyword evidence="2" id="KW-1185">Reference proteome</keyword>
<gene>
    <name evidence="1" type="ORF">NMK71_09770</name>
</gene>
<comment type="caution">
    <text evidence="1">The sequence shown here is derived from an EMBL/GenBank/DDBJ whole genome shotgun (WGS) entry which is preliminary data.</text>
</comment>
<reference evidence="1" key="1">
    <citation type="submission" date="2022-07" db="EMBL/GenBank/DDBJ databases">
        <title>Description and genome-wide analysis of Profundicola chukchiensis gen. nov., sp. nov., marine bacteria isolated from bottom sediments of the Chukchi Sea.</title>
        <authorList>
            <person name="Romanenko L."/>
            <person name="Otstavnykh N."/>
            <person name="Kurilenko V."/>
            <person name="Eremeev V."/>
            <person name="Velansky P."/>
            <person name="Mikhailov V."/>
            <person name="Isaeva M."/>
        </authorList>
    </citation>
    <scope>NUCLEOTIDE SEQUENCE</scope>
    <source>
        <strain evidence="1">KMM 9713</strain>
    </source>
</reference>
<sequence>MKNLIIVRHAKSSWDYDIADYDRPLLPRGIDRAENHAAILKNKLTEIPAFWATSYATRALHTAVIFSKEFKQLDRLKIHKDLYTFFYLDLKKAIAEFPNEMDSAIIFGHNDACIDLISFLTGESLFEFKTASVASISFKQDNWHDIADGKLNFLISKGKIL</sequence>
<dbReference type="Pfam" id="PF00300">
    <property type="entry name" value="His_Phos_1"/>
    <property type="match status" value="1"/>
</dbReference>